<dbReference type="InterPro" id="IPR029058">
    <property type="entry name" value="AB_hydrolase_fold"/>
</dbReference>
<dbReference type="PRINTS" id="PR00412">
    <property type="entry name" value="EPOXHYDRLASE"/>
</dbReference>
<reference evidence="4" key="1">
    <citation type="journal article" date="2019" name="Int. J. Syst. Evol. Microbiol.">
        <title>The Global Catalogue of Microorganisms (GCM) 10K type strain sequencing project: providing services to taxonomists for standard genome sequencing and annotation.</title>
        <authorList>
            <consortium name="The Broad Institute Genomics Platform"/>
            <consortium name="The Broad Institute Genome Sequencing Center for Infectious Disease"/>
            <person name="Wu L."/>
            <person name="Ma J."/>
        </authorList>
    </citation>
    <scope>NUCLEOTIDE SEQUENCE [LARGE SCALE GENOMIC DNA]</scope>
    <source>
        <strain evidence="4">JCM 7356</strain>
    </source>
</reference>
<sequence length="320" mass="34909">MSGVTHRFVSSNGLRMHIAEAGSGPLVVLLHGFLNFSYSWRHQMEALADAGYHVVAPDLRGYGRTDRPRDIGQYTQLHLVGDVIGLLDALHEEQAAVVGHDWGSMIAWSTALLRPDRVSGVAGLSVPYVPRARQSLLTAMRSRFGDRYYMQYFQEPGTADAELARDVAATFRSVLYSGSGDAPAPWDPVIPAGGGWLDVLPDPGIVPPWLTEADLAAYVEAFEHSGFTGALNWYRTLDSSWELMGAWQDATIHVPGLFIYGAEDSFALYAAQLIDALPGLVADLRGSLALPGCGHWVQQERPAEVNLALLEFLKGLADHR</sequence>
<dbReference type="InterPro" id="IPR000073">
    <property type="entry name" value="AB_hydrolase_1"/>
</dbReference>
<dbReference type="EMBL" id="BAAATR010000007">
    <property type="protein sequence ID" value="GAA2239543.1"/>
    <property type="molecule type" value="Genomic_DNA"/>
</dbReference>
<dbReference type="Pfam" id="PF00561">
    <property type="entry name" value="Abhydrolase_1"/>
    <property type="match status" value="1"/>
</dbReference>
<evidence type="ECO:0000313" key="4">
    <source>
        <dbReference type="Proteomes" id="UP001500305"/>
    </source>
</evidence>
<proteinExistence type="predicted"/>
<dbReference type="RefSeq" id="WP_344636019.1">
    <property type="nucleotide sequence ID" value="NZ_BAAATR010000007.1"/>
</dbReference>
<dbReference type="Gene3D" id="3.40.50.1820">
    <property type="entry name" value="alpha/beta hydrolase"/>
    <property type="match status" value="1"/>
</dbReference>
<dbReference type="InterPro" id="IPR000639">
    <property type="entry name" value="Epox_hydrolase-like"/>
</dbReference>
<evidence type="ECO:0000259" key="2">
    <source>
        <dbReference type="Pfam" id="PF00561"/>
    </source>
</evidence>
<protein>
    <submittedName>
        <fullName evidence="3">Alpha/beta hydrolase</fullName>
    </submittedName>
</protein>
<evidence type="ECO:0000313" key="3">
    <source>
        <dbReference type="EMBL" id="GAA2239543.1"/>
    </source>
</evidence>
<dbReference type="SUPFAM" id="SSF53474">
    <property type="entry name" value="alpha/beta-Hydrolases"/>
    <property type="match status" value="1"/>
</dbReference>
<dbReference type="GO" id="GO:0016787">
    <property type="term" value="F:hydrolase activity"/>
    <property type="evidence" value="ECO:0007669"/>
    <property type="project" value="UniProtKB-KW"/>
</dbReference>
<feature type="domain" description="AB hydrolase-1" evidence="2">
    <location>
        <begin position="25"/>
        <end position="301"/>
    </location>
</feature>
<organism evidence="3 4">
    <name type="scientific">Kitasatospora cystarginea</name>
    <dbReference type="NCBI Taxonomy" id="58350"/>
    <lineage>
        <taxon>Bacteria</taxon>
        <taxon>Bacillati</taxon>
        <taxon>Actinomycetota</taxon>
        <taxon>Actinomycetes</taxon>
        <taxon>Kitasatosporales</taxon>
        <taxon>Streptomycetaceae</taxon>
        <taxon>Kitasatospora</taxon>
    </lineage>
</organism>
<comment type="caution">
    <text evidence="3">The sequence shown here is derived from an EMBL/GenBank/DDBJ whole genome shotgun (WGS) entry which is preliminary data.</text>
</comment>
<name>A0ABP5QLE0_9ACTN</name>
<evidence type="ECO:0000256" key="1">
    <source>
        <dbReference type="ARBA" id="ARBA00022801"/>
    </source>
</evidence>
<dbReference type="PANTHER" id="PTHR43329">
    <property type="entry name" value="EPOXIDE HYDROLASE"/>
    <property type="match status" value="1"/>
</dbReference>
<gene>
    <name evidence="3" type="ORF">GCM10010430_21050</name>
</gene>
<accession>A0ABP5QLE0</accession>
<keyword evidence="1 3" id="KW-0378">Hydrolase</keyword>
<keyword evidence="4" id="KW-1185">Reference proteome</keyword>
<dbReference type="PRINTS" id="PR00111">
    <property type="entry name" value="ABHYDROLASE"/>
</dbReference>
<dbReference type="Proteomes" id="UP001500305">
    <property type="component" value="Unassembled WGS sequence"/>
</dbReference>